<dbReference type="Gene3D" id="3.40.50.140">
    <property type="match status" value="1"/>
</dbReference>
<comment type="catalytic activity">
    <reaction evidence="1">
        <text>ATP-independent breakage of single-stranded DNA, followed by passage and rejoining.</text>
        <dbReference type="EC" id="5.6.2.1"/>
    </reaction>
</comment>
<dbReference type="PRINTS" id="PR00417">
    <property type="entry name" value="PRTPISMRASEI"/>
</dbReference>
<name>A0A8J2BKD1_9BACT</name>
<evidence type="ECO:0000259" key="13">
    <source>
        <dbReference type="PROSITE" id="PS52039"/>
    </source>
</evidence>
<dbReference type="GO" id="GO:0006310">
    <property type="term" value="P:DNA recombination"/>
    <property type="evidence" value="ECO:0007669"/>
    <property type="project" value="TreeGrafter"/>
</dbReference>
<proteinExistence type="inferred from homology"/>
<keyword evidence="5" id="KW-0238">DNA-binding</keyword>
<evidence type="ECO:0000256" key="8">
    <source>
        <dbReference type="ARBA" id="ARBA00031985"/>
    </source>
</evidence>
<evidence type="ECO:0000256" key="1">
    <source>
        <dbReference type="ARBA" id="ARBA00000213"/>
    </source>
</evidence>
<dbReference type="SUPFAM" id="SSF56712">
    <property type="entry name" value="Prokaryotic type I DNA topoisomerase"/>
    <property type="match status" value="1"/>
</dbReference>
<comment type="similarity">
    <text evidence="2">Belongs to the type IA topoisomerase family.</text>
</comment>
<dbReference type="CDD" id="cd03362">
    <property type="entry name" value="TOPRIM_TopoIA_TopoIII"/>
    <property type="match status" value="1"/>
</dbReference>
<dbReference type="AlphaFoldDB" id="A0A8J2BKD1"/>
<evidence type="ECO:0000256" key="6">
    <source>
        <dbReference type="ARBA" id="ARBA00023235"/>
    </source>
</evidence>
<dbReference type="InterPro" id="IPR000380">
    <property type="entry name" value="Topo_IA"/>
</dbReference>
<dbReference type="Pfam" id="PF13342">
    <property type="entry name" value="Toprim_Crpt"/>
    <property type="match status" value="2"/>
</dbReference>
<keyword evidence="6 14" id="KW-0413">Isomerase</keyword>
<evidence type="ECO:0000256" key="9">
    <source>
        <dbReference type="ARBA" id="ARBA00032235"/>
    </source>
</evidence>
<dbReference type="Gene3D" id="2.70.20.10">
    <property type="entry name" value="Topoisomerase I, domain 3"/>
    <property type="match status" value="1"/>
</dbReference>
<evidence type="ECO:0000256" key="2">
    <source>
        <dbReference type="ARBA" id="ARBA00009446"/>
    </source>
</evidence>
<organism evidence="14 15">
    <name type="scientific">Candidatus Methylacidithermus pantelleriae</name>
    <dbReference type="NCBI Taxonomy" id="2744239"/>
    <lineage>
        <taxon>Bacteria</taxon>
        <taxon>Pseudomonadati</taxon>
        <taxon>Verrucomicrobiota</taxon>
        <taxon>Methylacidiphilae</taxon>
        <taxon>Methylacidiphilales</taxon>
        <taxon>Methylacidiphilaceae</taxon>
        <taxon>Candidatus Methylacidithermus</taxon>
    </lineage>
</organism>
<evidence type="ECO:0000256" key="10">
    <source>
        <dbReference type="ARBA" id="ARBA00032877"/>
    </source>
</evidence>
<evidence type="ECO:0000256" key="11">
    <source>
        <dbReference type="SAM" id="MobiDB-lite"/>
    </source>
</evidence>
<dbReference type="PROSITE" id="PS50880">
    <property type="entry name" value="TOPRIM"/>
    <property type="match status" value="1"/>
</dbReference>
<dbReference type="PANTHER" id="PTHR11390">
    <property type="entry name" value="PROKARYOTIC DNA TOPOISOMERASE"/>
    <property type="match status" value="1"/>
</dbReference>
<dbReference type="Pfam" id="PF01751">
    <property type="entry name" value="Toprim"/>
    <property type="match status" value="1"/>
</dbReference>
<dbReference type="Gene3D" id="1.10.290.10">
    <property type="entry name" value="Topoisomerase I, domain 4"/>
    <property type="match status" value="1"/>
</dbReference>
<dbReference type="PROSITE" id="PS52039">
    <property type="entry name" value="TOPO_IA_2"/>
    <property type="match status" value="1"/>
</dbReference>
<dbReference type="GO" id="GO:0043597">
    <property type="term" value="C:cytoplasmic replication fork"/>
    <property type="evidence" value="ECO:0007669"/>
    <property type="project" value="TreeGrafter"/>
</dbReference>
<comment type="caution">
    <text evidence="14">The sequence shown here is derived from an EMBL/GenBank/DDBJ whole genome shotgun (WGS) entry which is preliminary data.</text>
</comment>
<feature type="domain" description="Toprim" evidence="12">
    <location>
        <begin position="3"/>
        <end position="136"/>
    </location>
</feature>
<keyword evidence="15" id="KW-1185">Reference proteome</keyword>
<evidence type="ECO:0000256" key="3">
    <source>
        <dbReference type="ARBA" id="ARBA00012891"/>
    </source>
</evidence>
<dbReference type="InterPro" id="IPR023405">
    <property type="entry name" value="Topo_IA_core_domain"/>
</dbReference>
<protein>
    <recommendedName>
        <fullName evidence="3">DNA topoisomerase</fullName>
        <ecNumber evidence="3">5.6.2.1</ecNumber>
    </recommendedName>
    <alternativeName>
        <fullName evidence="10">Omega-protein</fullName>
    </alternativeName>
    <alternativeName>
        <fullName evidence="9">Relaxing enzyme</fullName>
    </alternativeName>
    <alternativeName>
        <fullName evidence="7">Swivelase</fullName>
    </alternativeName>
    <alternativeName>
        <fullName evidence="8">Untwisting enzyme</fullName>
    </alternativeName>
</protein>
<dbReference type="InterPro" id="IPR013826">
    <property type="entry name" value="Topo_IA_cen_sub3"/>
</dbReference>
<dbReference type="InterPro" id="IPR013824">
    <property type="entry name" value="Topo_IA_cen_sub1"/>
</dbReference>
<evidence type="ECO:0000313" key="14">
    <source>
        <dbReference type="EMBL" id="CAF0689580.1"/>
    </source>
</evidence>
<dbReference type="GO" id="GO:0003677">
    <property type="term" value="F:DNA binding"/>
    <property type="evidence" value="ECO:0007669"/>
    <property type="project" value="UniProtKB-KW"/>
</dbReference>
<feature type="domain" description="Topo IA-type catalytic" evidence="13">
    <location>
        <begin position="153"/>
        <end position="609"/>
    </location>
</feature>
<dbReference type="InterPro" id="IPR025589">
    <property type="entry name" value="Toprim_C_rpt"/>
</dbReference>
<dbReference type="EMBL" id="CAJNOB010000001">
    <property type="protein sequence ID" value="CAF0689580.1"/>
    <property type="molecule type" value="Genomic_DNA"/>
</dbReference>
<dbReference type="Gene3D" id="1.10.460.10">
    <property type="entry name" value="Topoisomerase I, domain 2"/>
    <property type="match status" value="1"/>
</dbReference>
<feature type="region of interest" description="Disordered" evidence="11">
    <location>
        <begin position="702"/>
        <end position="722"/>
    </location>
</feature>
<evidence type="ECO:0000256" key="7">
    <source>
        <dbReference type="ARBA" id="ARBA00030003"/>
    </source>
</evidence>
<dbReference type="InterPro" id="IPR013497">
    <property type="entry name" value="Topo_IA_cen"/>
</dbReference>
<dbReference type="InterPro" id="IPR003602">
    <property type="entry name" value="Topo_IA_DNA-bd_dom"/>
</dbReference>
<dbReference type="Pfam" id="PF01131">
    <property type="entry name" value="Topoisom_bac"/>
    <property type="match status" value="1"/>
</dbReference>
<dbReference type="InterPro" id="IPR034144">
    <property type="entry name" value="TOPRIM_TopoIII"/>
</dbReference>
<dbReference type="GO" id="GO:0006265">
    <property type="term" value="P:DNA topological change"/>
    <property type="evidence" value="ECO:0007669"/>
    <property type="project" value="InterPro"/>
</dbReference>
<dbReference type="RefSeq" id="WP_174581722.1">
    <property type="nucleotide sequence ID" value="NZ_CAJNOB010000001.1"/>
</dbReference>
<dbReference type="InterPro" id="IPR003601">
    <property type="entry name" value="Topo_IA_2"/>
</dbReference>
<dbReference type="InterPro" id="IPR013825">
    <property type="entry name" value="Topo_IA_cen_sub2"/>
</dbReference>
<dbReference type="NCBIfam" id="NF005829">
    <property type="entry name" value="PRK07726.1"/>
    <property type="match status" value="1"/>
</dbReference>
<dbReference type="SMART" id="SM00436">
    <property type="entry name" value="TOP1Bc"/>
    <property type="match status" value="1"/>
</dbReference>
<gene>
    <name evidence="14" type="ORF">MPNT_10269</name>
</gene>
<keyword evidence="4" id="KW-0799">Topoisomerase</keyword>
<dbReference type="SMART" id="SM00493">
    <property type="entry name" value="TOPRIM"/>
    <property type="match status" value="1"/>
</dbReference>
<dbReference type="GO" id="GO:0006281">
    <property type="term" value="P:DNA repair"/>
    <property type="evidence" value="ECO:0007669"/>
    <property type="project" value="TreeGrafter"/>
</dbReference>
<dbReference type="Proteomes" id="UP000663859">
    <property type="component" value="Unassembled WGS sequence"/>
</dbReference>
<reference evidence="14" key="1">
    <citation type="submission" date="2021-02" db="EMBL/GenBank/DDBJ databases">
        <authorList>
            <person name="Cremers G."/>
            <person name="Picone N."/>
        </authorList>
    </citation>
    <scope>NUCLEOTIDE SEQUENCE</scope>
    <source>
        <strain evidence="14">PQ17</strain>
    </source>
</reference>
<accession>A0A8J2BKD1</accession>
<dbReference type="GO" id="GO:0003917">
    <property type="term" value="F:DNA topoisomerase type I (single strand cut, ATP-independent) activity"/>
    <property type="evidence" value="ECO:0007669"/>
    <property type="project" value="UniProtKB-EC"/>
</dbReference>
<dbReference type="PROSITE" id="PS00396">
    <property type="entry name" value="TOPO_IA_1"/>
    <property type="match status" value="1"/>
</dbReference>
<evidence type="ECO:0000313" key="15">
    <source>
        <dbReference type="Proteomes" id="UP000663859"/>
    </source>
</evidence>
<dbReference type="CDD" id="cd00186">
    <property type="entry name" value="TOP1Ac"/>
    <property type="match status" value="1"/>
</dbReference>
<dbReference type="InterPro" id="IPR006171">
    <property type="entry name" value="TOPRIM_dom"/>
</dbReference>
<dbReference type="SMART" id="SM00437">
    <property type="entry name" value="TOP1Ac"/>
    <property type="match status" value="1"/>
</dbReference>
<evidence type="ECO:0000256" key="4">
    <source>
        <dbReference type="ARBA" id="ARBA00023029"/>
    </source>
</evidence>
<sequence>MGKALVITEKPSVAADIAKALGRFQQKGNYYENEKYVIGWAVGHLLELALPGEIDQKHKKWGLEELPILPESFPLKPVEKHREQLDCLLKLLSRPDIELVINACDAGREGELIFQYLWRYASVNKPVARLWLQSMTVDAIGEAFRRLRSSEEMRALADAAVSRSESDWLVGINGTRALTAVRSRPGGFALTPVGRVQTPTLAIVVERDRRIFRFPSRPYWRLEGTFQWEGGTYRGRWWDPEVSQGQREESDEGVGRPDRIWDKAKAEEIYQKCLGKTGQAREERKSVQQSSPLLFDLTSLQREANNRFGWSAARTLDVLQALYEKHKAVTYPRTDSRCLPEDYVVVAERVLRDLSSGRWGSFIEPVLRGGWVGPDKRIFNNAKVTDHFAIIPTGHTPSGLSPAEERLFELVVKRFVAAFYPPARWETVVRFTQVEGEVFRSEGRRLVEAGWMVVYGREEEIGQEEELPPLPAHARVVVQSLELVEDSTQPPPYFTEATLLAAMENAGKLVEDEVLREAMAKKGLGTPATRAAIIEGLVEEKYLGRFGRELFATPKAFLLLELLQAAGIPALSSAEMTGEWEFKLQQMERGKLPRSLFMSEIRDLTQQVVAKAKGFLEKGTYYRSFAGRSPLDGSPMVETLEDYRTLDGSYRLPKYIAGRPLEPDEALALLERGRVGPLRGFRSRKGKPFEAVVRLAPGGKVELEFPSQPEDPTKGDSQALPEGDPLGFCPVDGSPVFETASDYRCQKATQGGEGCSFRLSKQILGRPIPREQVKKLLEEGKTDLLAGFYSQKRRRKFRAQLVWKDGKLGFVFPESFRRKKGSKQGKNP</sequence>
<dbReference type="PANTHER" id="PTHR11390:SF21">
    <property type="entry name" value="DNA TOPOISOMERASE 3-ALPHA"/>
    <property type="match status" value="1"/>
</dbReference>
<dbReference type="EC" id="5.6.2.1" evidence="3"/>
<evidence type="ECO:0000256" key="5">
    <source>
        <dbReference type="ARBA" id="ARBA00023125"/>
    </source>
</evidence>
<evidence type="ECO:0000259" key="12">
    <source>
        <dbReference type="PROSITE" id="PS50880"/>
    </source>
</evidence>
<dbReference type="InterPro" id="IPR023406">
    <property type="entry name" value="Topo_IA_AS"/>
</dbReference>